<evidence type="ECO:0000256" key="1">
    <source>
        <dbReference type="SAM" id="SignalP"/>
    </source>
</evidence>
<dbReference type="EMBL" id="BAAATD010000012">
    <property type="protein sequence ID" value="GAA2625480.1"/>
    <property type="molecule type" value="Genomic_DNA"/>
</dbReference>
<evidence type="ECO:0000313" key="3">
    <source>
        <dbReference type="Proteomes" id="UP001501509"/>
    </source>
</evidence>
<organism evidence="2 3">
    <name type="scientific">Actinomadura fulvescens</name>
    <dbReference type="NCBI Taxonomy" id="46160"/>
    <lineage>
        <taxon>Bacteria</taxon>
        <taxon>Bacillati</taxon>
        <taxon>Actinomycetota</taxon>
        <taxon>Actinomycetes</taxon>
        <taxon>Streptosporangiales</taxon>
        <taxon>Thermomonosporaceae</taxon>
        <taxon>Actinomadura</taxon>
    </lineage>
</organism>
<evidence type="ECO:0000313" key="2">
    <source>
        <dbReference type="EMBL" id="GAA2625480.1"/>
    </source>
</evidence>
<keyword evidence="1" id="KW-0732">Signal</keyword>
<dbReference type="Proteomes" id="UP001501509">
    <property type="component" value="Unassembled WGS sequence"/>
</dbReference>
<reference evidence="3" key="1">
    <citation type="journal article" date="2019" name="Int. J. Syst. Evol. Microbiol.">
        <title>The Global Catalogue of Microorganisms (GCM) 10K type strain sequencing project: providing services to taxonomists for standard genome sequencing and annotation.</title>
        <authorList>
            <consortium name="The Broad Institute Genomics Platform"/>
            <consortium name="The Broad Institute Genome Sequencing Center for Infectious Disease"/>
            <person name="Wu L."/>
            <person name="Ma J."/>
        </authorList>
    </citation>
    <scope>NUCLEOTIDE SEQUENCE [LARGE SCALE GENOMIC DNA]</scope>
    <source>
        <strain evidence="3">JCM 6833</strain>
    </source>
</reference>
<feature type="signal peptide" evidence="1">
    <location>
        <begin position="1"/>
        <end position="26"/>
    </location>
</feature>
<sequence>MRKLITVAVSAAVLGGVALTGGTAAAAATSAEGPAKASADASTSTTAAARCKWGANPPYISGRTVNATAWSSGCKRSTKYTGVLQRKRWYGWQQLDTEGWWGSGAASLSRGCKKGSTYTYRVHMVTWPAGTPKDSPKRRLKCR</sequence>
<evidence type="ECO:0008006" key="4">
    <source>
        <dbReference type="Google" id="ProtNLM"/>
    </source>
</evidence>
<keyword evidence="3" id="KW-1185">Reference proteome</keyword>
<gene>
    <name evidence="2" type="ORF">GCM10010411_72730</name>
</gene>
<feature type="chain" id="PRO_5046143218" description="Secreted protein" evidence="1">
    <location>
        <begin position="27"/>
        <end position="143"/>
    </location>
</feature>
<name>A0ABP6CSM8_9ACTN</name>
<comment type="caution">
    <text evidence="2">The sequence shown here is derived from an EMBL/GenBank/DDBJ whole genome shotgun (WGS) entry which is preliminary data.</text>
</comment>
<dbReference type="RefSeq" id="WP_344547029.1">
    <property type="nucleotide sequence ID" value="NZ_BAAATD010000012.1"/>
</dbReference>
<proteinExistence type="predicted"/>
<accession>A0ABP6CSM8</accession>
<protein>
    <recommendedName>
        <fullName evidence="4">Secreted protein</fullName>
    </recommendedName>
</protein>